<dbReference type="EMBL" id="WPHU01000002">
    <property type="protein sequence ID" value="MVA55917.1"/>
    <property type="molecule type" value="Genomic_DNA"/>
</dbReference>
<evidence type="ECO:0000313" key="9">
    <source>
        <dbReference type="Proteomes" id="UP000440716"/>
    </source>
</evidence>
<evidence type="ECO:0000256" key="6">
    <source>
        <dbReference type="HAMAP-Rule" id="MF_01930"/>
    </source>
</evidence>
<dbReference type="CDD" id="cd08645">
    <property type="entry name" value="FMT_core_GART"/>
    <property type="match status" value="1"/>
</dbReference>
<dbReference type="UniPathway" id="UPA00074">
    <property type="reaction ID" value="UER00126"/>
</dbReference>
<dbReference type="SUPFAM" id="SSF53328">
    <property type="entry name" value="Formyltransferase"/>
    <property type="match status" value="1"/>
</dbReference>
<reference evidence="8 9" key="1">
    <citation type="submission" date="2019-12" db="EMBL/GenBank/DDBJ databases">
        <title>Whole-genome sequencing of Allorhizobium vitis.</title>
        <authorList>
            <person name="Gan H.M."/>
            <person name="Szegedi E."/>
            <person name="Burr T."/>
            <person name="Savka M.A."/>
        </authorList>
    </citation>
    <scope>NUCLEOTIDE SEQUENCE [LARGE SCALE GENOMIC DNA]</scope>
    <source>
        <strain evidence="8 9">CG415</strain>
    </source>
</reference>
<feature type="binding site" evidence="6">
    <location>
        <position position="107"/>
    </location>
    <ligand>
        <name>(6R)-10-formyltetrahydrofolate</name>
        <dbReference type="ChEBI" id="CHEBI:195366"/>
    </ligand>
</feature>
<evidence type="ECO:0000256" key="2">
    <source>
        <dbReference type="ARBA" id="ARBA00022679"/>
    </source>
</evidence>
<comment type="caution">
    <text evidence="6">Lacks conserved residue(s) required for the propagation of feature annotation.</text>
</comment>
<evidence type="ECO:0000259" key="7">
    <source>
        <dbReference type="Pfam" id="PF00551"/>
    </source>
</evidence>
<dbReference type="HAMAP" id="MF_01930">
    <property type="entry name" value="PurN"/>
    <property type="match status" value="1"/>
</dbReference>
<comment type="function">
    <text evidence="6">Catalyzes the transfer of a formyl group from 10-formyltetrahydrofolate to 5-phospho-ribosyl-glycinamide (GAR), producing 5-phospho-ribosyl-N-formylglycinamide (FGAR) and tetrahydrofolate.</text>
</comment>
<dbReference type="GO" id="GO:0004644">
    <property type="term" value="F:phosphoribosylglycinamide formyltransferase activity"/>
    <property type="evidence" value="ECO:0007669"/>
    <property type="project" value="UniProtKB-UniRule"/>
</dbReference>
<comment type="pathway">
    <text evidence="1 6">Purine metabolism; IMP biosynthesis via de novo pathway; N(2)-formyl-N(1)-(5-phospho-D-ribosyl)glycinamide from N(1)-(5-phospho-D-ribosyl)glycinamide (10-formyl THF route): step 1/1.</text>
</comment>
<proteinExistence type="inferred from homology"/>
<feature type="site" description="Raises pKa of active site His" evidence="6">
    <location>
        <position position="150"/>
    </location>
</feature>
<protein>
    <recommendedName>
        <fullName evidence="6">Phosphoribosylglycinamide formyltransferase</fullName>
        <ecNumber evidence="6">2.1.2.2</ecNumber>
    </recommendedName>
    <alternativeName>
        <fullName evidence="6">5'-phosphoribosylglycinamide transformylase</fullName>
    </alternativeName>
    <alternativeName>
        <fullName evidence="6">GAR transformylase</fullName>
        <shortName evidence="6">GART</shortName>
    </alternativeName>
</protein>
<evidence type="ECO:0000256" key="3">
    <source>
        <dbReference type="ARBA" id="ARBA00022755"/>
    </source>
</evidence>
<dbReference type="Gene3D" id="3.40.50.170">
    <property type="entry name" value="Formyl transferase, N-terminal domain"/>
    <property type="match status" value="1"/>
</dbReference>
<comment type="similarity">
    <text evidence="4 6">Belongs to the GART family.</text>
</comment>
<dbReference type="PANTHER" id="PTHR43369:SF2">
    <property type="entry name" value="PHOSPHORIBOSYLGLYCINAMIDE FORMYLTRANSFERASE"/>
    <property type="match status" value="1"/>
</dbReference>
<dbReference type="PROSITE" id="PS00373">
    <property type="entry name" value="GART"/>
    <property type="match status" value="1"/>
</dbReference>
<dbReference type="EC" id="2.1.2.2" evidence="6"/>
<feature type="active site" description="Proton donor" evidence="6">
    <location>
        <position position="109"/>
    </location>
</feature>
<dbReference type="PANTHER" id="PTHR43369">
    <property type="entry name" value="PHOSPHORIBOSYLGLYCINAMIDE FORMYLTRANSFERASE"/>
    <property type="match status" value="1"/>
</dbReference>
<accession>A0A7K1RD48</accession>
<evidence type="ECO:0000256" key="1">
    <source>
        <dbReference type="ARBA" id="ARBA00005054"/>
    </source>
</evidence>
<comment type="catalytic activity">
    <reaction evidence="5 6">
        <text>N(1)-(5-phospho-beta-D-ribosyl)glycinamide + (6R)-10-formyltetrahydrofolate = N(2)-formyl-N(1)-(5-phospho-beta-D-ribosyl)glycinamide + (6S)-5,6,7,8-tetrahydrofolate + H(+)</text>
        <dbReference type="Rhea" id="RHEA:15053"/>
        <dbReference type="ChEBI" id="CHEBI:15378"/>
        <dbReference type="ChEBI" id="CHEBI:57453"/>
        <dbReference type="ChEBI" id="CHEBI:143788"/>
        <dbReference type="ChEBI" id="CHEBI:147286"/>
        <dbReference type="ChEBI" id="CHEBI:195366"/>
        <dbReference type="EC" id="2.1.2.2"/>
    </reaction>
</comment>
<gene>
    <name evidence="6" type="primary">purN</name>
    <name evidence="8" type="ORF">GOZ88_07300</name>
</gene>
<dbReference type="InterPro" id="IPR004607">
    <property type="entry name" value="GART"/>
</dbReference>
<feature type="domain" description="Formyl transferase N-terminal" evidence="7">
    <location>
        <begin position="5"/>
        <end position="187"/>
    </location>
</feature>
<dbReference type="GO" id="GO:0006189">
    <property type="term" value="P:'de novo' IMP biosynthetic process"/>
    <property type="evidence" value="ECO:0007669"/>
    <property type="project" value="UniProtKB-UniRule"/>
</dbReference>
<evidence type="ECO:0000256" key="4">
    <source>
        <dbReference type="ARBA" id="ARBA00038440"/>
    </source>
</evidence>
<comment type="caution">
    <text evidence="8">The sequence shown here is derived from an EMBL/GenBank/DDBJ whole genome shotgun (WGS) entry which is preliminary data.</text>
</comment>
<dbReference type="InterPro" id="IPR036477">
    <property type="entry name" value="Formyl_transf_N_sf"/>
</dbReference>
<name>A0A7K1RD48_AGRVI</name>
<dbReference type="RefSeq" id="WP_156590680.1">
    <property type="nucleotide sequence ID" value="NZ_WPHU01000002.1"/>
</dbReference>
<evidence type="ECO:0000313" key="8">
    <source>
        <dbReference type="EMBL" id="MVA55917.1"/>
    </source>
</evidence>
<dbReference type="Pfam" id="PF00551">
    <property type="entry name" value="Formyl_trans_N"/>
    <property type="match status" value="1"/>
</dbReference>
<sequence length="199" mass="21655">MTNIRIAFLASNKGSSFRAISDEIYTGNLDATAVLVVSNKSDSTALAYAEAQGIPNMHIPTKDVEEEADRKLYSALTKAEAELVVLSGYLRKLGPLTLTSFEGRILNVHPALLPQYGGKGMYGRNVHQAVLKNREHVTGATIHLVDAEYDHGRTIAIAEVAVLASDDITSIERRVMQAESKLLIETIREITTGNLPLPL</sequence>
<dbReference type="AlphaFoldDB" id="A0A7K1RD48"/>
<keyword evidence="2 6" id="KW-0808">Transferase</keyword>
<keyword evidence="3 6" id="KW-0658">Purine biosynthesis</keyword>
<evidence type="ECO:0000256" key="5">
    <source>
        <dbReference type="ARBA" id="ARBA00047664"/>
    </source>
</evidence>
<dbReference type="InterPro" id="IPR002376">
    <property type="entry name" value="Formyl_transf_N"/>
</dbReference>
<dbReference type="GO" id="GO:0005737">
    <property type="term" value="C:cytoplasm"/>
    <property type="evidence" value="ECO:0007669"/>
    <property type="project" value="TreeGrafter"/>
</dbReference>
<dbReference type="InterPro" id="IPR001555">
    <property type="entry name" value="GART_AS"/>
</dbReference>
<organism evidence="8 9">
    <name type="scientific">Agrobacterium vitis</name>
    <name type="common">Rhizobium vitis</name>
    <dbReference type="NCBI Taxonomy" id="373"/>
    <lineage>
        <taxon>Bacteria</taxon>
        <taxon>Pseudomonadati</taxon>
        <taxon>Pseudomonadota</taxon>
        <taxon>Alphaproteobacteria</taxon>
        <taxon>Hyphomicrobiales</taxon>
        <taxon>Rhizobiaceae</taxon>
        <taxon>Rhizobium/Agrobacterium group</taxon>
        <taxon>Agrobacterium</taxon>
    </lineage>
</organism>
<dbReference type="Proteomes" id="UP000440716">
    <property type="component" value="Unassembled WGS sequence"/>
</dbReference>